<dbReference type="eggNOG" id="ENOG502Z7ZH">
    <property type="taxonomic scope" value="Bacteria"/>
</dbReference>
<dbReference type="GO" id="GO:0005975">
    <property type="term" value="P:carbohydrate metabolic process"/>
    <property type="evidence" value="ECO:0007669"/>
    <property type="project" value="UniProtKB-ARBA"/>
</dbReference>
<dbReference type="PANTHER" id="PTHR42535:SF2">
    <property type="entry name" value="CHROMOSOME UNDETERMINED SCAFFOLD_146, WHOLE GENOME SHOTGUN SEQUENCE"/>
    <property type="match status" value="1"/>
</dbReference>
<feature type="chain" id="PRO_5010194014" evidence="1">
    <location>
        <begin position="24"/>
        <end position="594"/>
    </location>
</feature>
<keyword evidence="3" id="KW-1185">Reference proteome</keyword>
<organism evidence="2 3">
    <name type="scientific">Cellulophaga baltica</name>
    <dbReference type="NCBI Taxonomy" id="76594"/>
    <lineage>
        <taxon>Bacteria</taxon>
        <taxon>Pseudomonadati</taxon>
        <taxon>Bacteroidota</taxon>
        <taxon>Flavobacteriia</taxon>
        <taxon>Flavobacteriales</taxon>
        <taxon>Flavobacteriaceae</taxon>
        <taxon>Cellulophaga</taxon>
    </lineage>
</organism>
<dbReference type="SUPFAM" id="SSF49899">
    <property type="entry name" value="Concanavalin A-like lectins/glucanases"/>
    <property type="match status" value="2"/>
</dbReference>
<dbReference type="PANTHER" id="PTHR42535">
    <property type="entry name" value="OOKINETE PROTEIN, PUTATIVE-RELATED"/>
    <property type="match status" value="1"/>
</dbReference>
<dbReference type="InterPro" id="IPR013783">
    <property type="entry name" value="Ig-like_fold"/>
</dbReference>
<accession>A0A1G7DE18</accession>
<dbReference type="Pfam" id="PF13385">
    <property type="entry name" value="Laminin_G_3"/>
    <property type="match status" value="2"/>
</dbReference>
<dbReference type="GO" id="GO:0004553">
    <property type="term" value="F:hydrolase activity, hydrolyzing O-glycosyl compounds"/>
    <property type="evidence" value="ECO:0007669"/>
    <property type="project" value="UniProtKB-ARBA"/>
</dbReference>
<name>A0A1G7DE18_9FLAO</name>
<dbReference type="EMBL" id="FNBD01000001">
    <property type="protein sequence ID" value="SDE49844.1"/>
    <property type="molecule type" value="Genomic_DNA"/>
</dbReference>
<keyword evidence="2" id="KW-0430">Lectin</keyword>
<evidence type="ECO:0000313" key="2">
    <source>
        <dbReference type="EMBL" id="SDE49844.1"/>
    </source>
</evidence>
<evidence type="ECO:0000313" key="3">
    <source>
        <dbReference type="Proteomes" id="UP000182114"/>
    </source>
</evidence>
<dbReference type="InterPro" id="IPR013320">
    <property type="entry name" value="ConA-like_dom_sf"/>
</dbReference>
<protein>
    <submittedName>
        <fullName evidence="2">Concanavalin A-like lectin/glucanases superfamily protein</fullName>
    </submittedName>
</protein>
<keyword evidence="1" id="KW-0732">Signal</keyword>
<dbReference type="PROSITE" id="PS51257">
    <property type="entry name" value="PROKAR_LIPOPROTEIN"/>
    <property type="match status" value="1"/>
</dbReference>
<dbReference type="GO" id="GO:0030246">
    <property type="term" value="F:carbohydrate binding"/>
    <property type="evidence" value="ECO:0007669"/>
    <property type="project" value="UniProtKB-KW"/>
</dbReference>
<dbReference type="Gene3D" id="2.60.40.10">
    <property type="entry name" value="Immunoglobulins"/>
    <property type="match status" value="1"/>
</dbReference>
<sequence>MKKLRYSLLALVAVLFIYSCDQGIDGITQVDPGVDATAPAIKINYPKEGIEVNVLATLADITIDFEVTDDIEVKDITVLLDDVVVGTFTSFKDYRRVLIDNLVYSGLEDGTHVLTISATDIEGKNATSSVSFEKVPAYVKKYDGEVFYMPFDGDYVDLISFQKATIVGTPSFTDDALNGTSAYAGATDSYLTFPAEDLKAQEFSAVFWTKLNAVPDRAGLLVMSPPLDASGGNVLTSGYRFFRENADGLQRFKLNAGSGADNTWVDGGAAADVDPSAGKWVNMAFTVSGTEASAYIDGQLVQQVPFNGIDWTDVDVLSIMSGAPNFSGWDHKSDLGFMDELRIFNKSLSQAEIETIIQDDSGISPDTYTGTFDGEMFYMPFDGDHIDLFSTNEATIVGNAGFAGEAKVGDNAYAGATDSYLTVPTTGLTTSEFSAAMWYKVNDTLDRAGILTVGPPDTENAGFPEIQNLRTSGFRLLRENADGLQRIKLNVGNGDGEEWADGGTAADIDPAAGEWVHLAFTISETTTVVYINGVAVANAETGISWANCDLVSIGSGAPRFTEWGHGADLSYMDELRFFDKALTPEQVTAVMNAN</sequence>
<dbReference type="RefSeq" id="WP_074537276.1">
    <property type="nucleotide sequence ID" value="NZ_FNBD01000001.1"/>
</dbReference>
<gene>
    <name evidence="2" type="ORF">SAMN04487992_101511</name>
</gene>
<proteinExistence type="predicted"/>
<dbReference type="Proteomes" id="UP000182114">
    <property type="component" value="Unassembled WGS sequence"/>
</dbReference>
<evidence type="ECO:0000256" key="1">
    <source>
        <dbReference type="SAM" id="SignalP"/>
    </source>
</evidence>
<reference evidence="3" key="1">
    <citation type="submission" date="2016-10" db="EMBL/GenBank/DDBJ databases">
        <authorList>
            <person name="Varghese N."/>
            <person name="Submissions S."/>
        </authorList>
    </citation>
    <scope>NUCLEOTIDE SEQUENCE [LARGE SCALE GENOMIC DNA]</scope>
    <source>
        <strain evidence="3">DSM 24729</strain>
    </source>
</reference>
<dbReference type="AlphaFoldDB" id="A0A1G7DE18"/>
<feature type="signal peptide" evidence="1">
    <location>
        <begin position="1"/>
        <end position="23"/>
    </location>
</feature>
<dbReference type="Gene3D" id="2.60.120.200">
    <property type="match status" value="2"/>
</dbReference>